<feature type="transmembrane region" description="Helical" evidence="15">
    <location>
        <begin position="338"/>
        <end position="355"/>
    </location>
</feature>
<dbReference type="FunFam" id="1.20.1740.10:FF:000041">
    <property type="entry name" value="Amino acid permease, putative"/>
    <property type="match status" value="1"/>
</dbReference>
<keyword evidence="6 16" id="KW-0732">Signal</keyword>
<dbReference type="InterPro" id="IPR018244">
    <property type="entry name" value="Allrgn_V5/Tpx1_CS"/>
</dbReference>
<dbReference type="PRINTS" id="PR00837">
    <property type="entry name" value="V5TPXLIKE"/>
</dbReference>
<evidence type="ECO:0000256" key="12">
    <source>
        <dbReference type="ARBA" id="ARBA00074311"/>
    </source>
</evidence>
<evidence type="ECO:0000313" key="18">
    <source>
        <dbReference type="EMBL" id="URD98120.1"/>
    </source>
</evidence>
<feature type="transmembrane region" description="Helical" evidence="15">
    <location>
        <begin position="487"/>
        <end position="504"/>
    </location>
</feature>
<keyword evidence="9 15" id="KW-0472">Membrane</keyword>
<keyword evidence="4" id="KW-1003">Cell membrane</keyword>
<dbReference type="AlphaFoldDB" id="A0A9E7FLR1"/>
<comment type="similarity">
    <text evidence="11">Belongs to the amino acid-polyamine-organocation (APC) superfamily. Polyamine:cation symporter (PHS) (TC 2.A.3.12) family.</text>
</comment>
<gene>
    <name evidence="18" type="ORF">MUK42_27178</name>
</gene>
<sequence>MTATWKSNLSGDAPSPRFVNGTLANPLLLLLVHLIEGINLDPIREQEGVERGERACRGSVSWMGESSGDNDSSYPSPVTTPQPAPPKKLSVLPLIALIFYNVSGGPFGVEDSVSAGGGPLLSLLGFLVFPFLWSLPEALVTAELAASFPENGGYVLWISSAFGPFWGFQEGFWKWASGTMDNALYPVLFLDYLCQSLPLFARPVARTPALLALTAGLTFLNYRGLNIVGLAAVALTAFSLSPFVVMALLALPRLRPRRWLSVDLKRANFRSYFNIMFWNLNYWDKASTLAGEVEDPSRSFPKALFGAVILVMASYLIPLLAGTGAMDASSTEEWKDGYFAQVGMVIGGAWLRWWIQAAAAMSNMGLFEAEMSSDSFQLLGMSEMGMLPAIFAERSKYGTPTISILCSATGVILLSWMSFQEIVEFLNFLYSLGMLLEFAAFIKLRIKKPDLHRPYKIPVETFGAVIICVPPTILLVIVMCLASMRTFIVSGSVMLGGFLLYPAIEHMRNKKCIKFLNTTLPPESCSNTPQVQNQDVVDEASKSSTEGWRQPWRQACVDSFACGNAFFGRAVGRATSDVLKTTTLTLSLSQRGMSSSNHASALVVCALALAMACTALAQNSQQDVLDAHNSARAAVGVGPVSWDDNITSYADKFAKKRVADCQLVHSGGPYGENLFWGTGRAFTLTDAVNAWIDEKRHYDYESNSCADGMVCRHYTQVVWQNTKAIGCARTLCSDGSSVFVVCDYSPAGNLVGVRPYEEKAQEDNILRFRASSTAAYLVVKISP</sequence>
<feature type="chain" id="PRO_5038483307" description="Polyamine transporter PUT1" evidence="16">
    <location>
        <begin position="38"/>
        <end position="783"/>
    </location>
</feature>
<evidence type="ECO:0000256" key="14">
    <source>
        <dbReference type="SAM" id="MobiDB-lite"/>
    </source>
</evidence>
<dbReference type="InterPro" id="IPR044566">
    <property type="entry name" value="RMV1-like"/>
</dbReference>
<evidence type="ECO:0000313" key="19">
    <source>
        <dbReference type="Proteomes" id="UP001055439"/>
    </source>
</evidence>
<organism evidence="18 19">
    <name type="scientific">Musa troglodytarum</name>
    <name type="common">fe'i banana</name>
    <dbReference type="NCBI Taxonomy" id="320322"/>
    <lineage>
        <taxon>Eukaryota</taxon>
        <taxon>Viridiplantae</taxon>
        <taxon>Streptophyta</taxon>
        <taxon>Embryophyta</taxon>
        <taxon>Tracheophyta</taxon>
        <taxon>Spermatophyta</taxon>
        <taxon>Magnoliopsida</taxon>
        <taxon>Liliopsida</taxon>
        <taxon>Zingiberales</taxon>
        <taxon>Musaceae</taxon>
        <taxon>Musa</taxon>
    </lineage>
</organism>
<dbReference type="InterPro" id="IPR035940">
    <property type="entry name" value="CAP_sf"/>
</dbReference>
<evidence type="ECO:0000259" key="17">
    <source>
        <dbReference type="SMART" id="SM00198"/>
    </source>
</evidence>
<keyword evidence="10" id="KW-1015">Disulfide bond</keyword>
<dbReference type="InterPro" id="IPR014044">
    <property type="entry name" value="CAP_dom"/>
</dbReference>
<feature type="signal peptide" evidence="16">
    <location>
        <begin position="1"/>
        <end position="37"/>
    </location>
</feature>
<evidence type="ECO:0000256" key="7">
    <source>
        <dbReference type="ARBA" id="ARBA00022847"/>
    </source>
</evidence>
<dbReference type="InterPro" id="IPR002293">
    <property type="entry name" value="AA/rel_permease1"/>
</dbReference>
<evidence type="ECO:0000256" key="13">
    <source>
        <dbReference type="ARBA" id="ARBA00080801"/>
    </source>
</evidence>
<dbReference type="FunFam" id="3.40.33.10:FF:000006">
    <property type="entry name" value="Putative pathogenesis-related protein 1"/>
    <property type="match status" value="1"/>
</dbReference>
<keyword evidence="7" id="KW-0769">Symport</keyword>
<evidence type="ECO:0000256" key="10">
    <source>
        <dbReference type="ARBA" id="ARBA00023157"/>
    </source>
</evidence>
<keyword evidence="5 15" id="KW-0812">Transmembrane</keyword>
<feature type="domain" description="SCP" evidence="17">
    <location>
        <begin position="619"/>
        <end position="752"/>
    </location>
</feature>
<feature type="transmembrane region" description="Helical" evidence="15">
    <location>
        <begin position="231"/>
        <end position="251"/>
    </location>
</feature>
<evidence type="ECO:0000256" key="11">
    <source>
        <dbReference type="ARBA" id="ARBA00024041"/>
    </source>
</evidence>
<dbReference type="CDD" id="cd05381">
    <property type="entry name" value="CAP_PR-1"/>
    <property type="match status" value="1"/>
</dbReference>
<dbReference type="PANTHER" id="PTHR45826:SF17">
    <property type="entry name" value="OS12G0580400 PROTEIN"/>
    <property type="match status" value="1"/>
</dbReference>
<dbReference type="GO" id="GO:0015293">
    <property type="term" value="F:symporter activity"/>
    <property type="evidence" value="ECO:0007669"/>
    <property type="project" value="UniProtKB-KW"/>
</dbReference>
<dbReference type="PANTHER" id="PTHR45826">
    <property type="entry name" value="POLYAMINE TRANSPORTER PUT1"/>
    <property type="match status" value="1"/>
</dbReference>
<dbReference type="GO" id="GO:0015203">
    <property type="term" value="F:polyamine transmembrane transporter activity"/>
    <property type="evidence" value="ECO:0007669"/>
    <property type="project" value="UniProtKB-ARBA"/>
</dbReference>
<evidence type="ECO:0000256" key="1">
    <source>
        <dbReference type="ARBA" id="ARBA00004651"/>
    </source>
</evidence>
<comment type="subcellular location">
    <subcellularLocation>
        <location evidence="1">Cell membrane</location>
        <topology evidence="1">Multi-pass membrane protein</topology>
    </subcellularLocation>
</comment>
<accession>A0A9E7FLR1</accession>
<dbReference type="GO" id="GO:0005576">
    <property type="term" value="C:extracellular region"/>
    <property type="evidence" value="ECO:0007669"/>
    <property type="project" value="InterPro"/>
</dbReference>
<dbReference type="SMART" id="SM00198">
    <property type="entry name" value="SCP"/>
    <property type="match status" value="1"/>
</dbReference>
<dbReference type="PROSITE" id="PS01009">
    <property type="entry name" value="CRISP_1"/>
    <property type="match status" value="1"/>
</dbReference>
<dbReference type="GO" id="GO:0098542">
    <property type="term" value="P:defense response to other organism"/>
    <property type="evidence" value="ECO:0007669"/>
    <property type="project" value="UniProtKB-ARBA"/>
</dbReference>
<dbReference type="Gene3D" id="3.40.33.10">
    <property type="entry name" value="CAP"/>
    <property type="match status" value="1"/>
</dbReference>
<dbReference type="Pfam" id="PF00188">
    <property type="entry name" value="CAP"/>
    <property type="match status" value="1"/>
</dbReference>
<feature type="transmembrane region" description="Helical" evidence="15">
    <location>
        <begin position="303"/>
        <end position="326"/>
    </location>
</feature>
<dbReference type="Proteomes" id="UP001055439">
    <property type="component" value="Chromosome 4"/>
</dbReference>
<proteinExistence type="inferred from homology"/>
<dbReference type="Pfam" id="PF13520">
    <property type="entry name" value="AA_permease_2"/>
    <property type="match status" value="1"/>
</dbReference>
<dbReference type="Gene3D" id="1.20.1740.10">
    <property type="entry name" value="Amino acid/polyamine transporter I"/>
    <property type="match status" value="1"/>
</dbReference>
<keyword evidence="19" id="KW-1185">Reference proteome</keyword>
<keyword evidence="8 15" id="KW-1133">Transmembrane helix</keyword>
<protein>
    <recommendedName>
        <fullName evidence="12">Polyamine transporter PUT1</fullName>
    </recommendedName>
    <alternativeName>
        <fullName evidence="13">Polyamine uptake transporter 1</fullName>
    </alternativeName>
</protein>
<dbReference type="InterPro" id="IPR001283">
    <property type="entry name" value="CRISP-related"/>
</dbReference>
<feature type="transmembrane region" description="Helical" evidence="15">
    <location>
        <begin position="462"/>
        <end position="481"/>
    </location>
</feature>
<dbReference type="SUPFAM" id="SSF55797">
    <property type="entry name" value="PR-1-like"/>
    <property type="match status" value="1"/>
</dbReference>
<feature type="region of interest" description="Disordered" evidence="14">
    <location>
        <begin position="60"/>
        <end position="84"/>
    </location>
</feature>
<evidence type="ECO:0000256" key="3">
    <source>
        <dbReference type="ARBA" id="ARBA00022448"/>
    </source>
</evidence>
<name>A0A9E7FLR1_9LILI</name>
<reference evidence="18" key="1">
    <citation type="submission" date="2022-05" db="EMBL/GenBank/DDBJ databases">
        <title>The Musa troglodytarum L. genome provides insights into the mechanism of non-climacteric behaviour and enrichment of carotenoids.</title>
        <authorList>
            <person name="Wang J."/>
        </authorList>
    </citation>
    <scope>NUCLEOTIDE SEQUENCE</scope>
    <source>
        <tissue evidence="18">Leaf</tissue>
    </source>
</reference>
<evidence type="ECO:0000256" key="15">
    <source>
        <dbReference type="SAM" id="Phobius"/>
    </source>
</evidence>
<evidence type="ECO:0000256" key="2">
    <source>
        <dbReference type="ARBA" id="ARBA00009923"/>
    </source>
</evidence>
<evidence type="ECO:0000256" key="4">
    <source>
        <dbReference type="ARBA" id="ARBA00022475"/>
    </source>
</evidence>
<comment type="similarity">
    <text evidence="2">Belongs to the CRISP family.</text>
</comment>
<dbReference type="GO" id="GO:0005886">
    <property type="term" value="C:plasma membrane"/>
    <property type="evidence" value="ECO:0007669"/>
    <property type="project" value="UniProtKB-SubCell"/>
</dbReference>
<evidence type="ECO:0000256" key="5">
    <source>
        <dbReference type="ARBA" id="ARBA00022692"/>
    </source>
</evidence>
<evidence type="ECO:0000256" key="16">
    <source>
        <dbReference type="SAM" id="SignalP"/>
    </source>
</evidence>
<dbReference type="OrthoDB" id="5982228at2759"/>
<evidence type="ECO:0000256" key="9">
    <source>
        <dbReference type="ARBA" id="ARBA00023136"/>
    </source>
</evidence>
<evidence type="ECO:0000256" key="8">
    <source>
        <dbReference type="ARBA" id="ARBA00022989"/>
    </source>
</evidence>
<dbReference type="EMBL" id="CP097506">
    <property type="protein sequence ID" value="URD98120.1"/>
    <property type="molecule type" value="Genomic_DNA"/>
</dbReference>
<keyword evidence="3" id="KW-0813">Transport</keyword>
<evidence type="ECO:0000256" key="6">
    <source>
        <dbReference type="ARBA" id="ARBA00022729"/>
    </source>
</evidence>
<feature type="transmembrane region" description="Helical" evidence="15">
    <location>
        <begin position="425"/>
        <end position="442"/>
    </location>
</feature>